<dbReference type="PANTHER" id="PTHR47366:SF2">
    <property type="entry name" value="CHROMOSOME UNDETERMINED SCAFFOLD_37, WHOLE GENOME SHOTGUN SEQUENCE"/>
    <property type="match status" value="1"/>
</dbReference>
<comment type="similarity">
    <text evidence="1 8">Belongs to the truncated hemoglobin family. Group I subfamily.</text>
</comment>
<dbReference type="PROSITE" id="PS01213">
    <property type="entry name" value="GLOBIN_FAM_2"/>
    <property type="match status" value="1"/>
</dbReference>
<evidence type="ECO:0000313" key="11">
    <source>
        <dbReference type="EMBL" id="SEP99014.1"/>
    </source>
</evidence>
<dbReference type="GO" id="GO:0020037">
    <property type="term" value="F:heme binding"/>
    <property type="evidence" value="ECO:0007669"/>
    <property type="project" value="InterPro"/>
</dbReference>
<dbReference type="InterPro" id="IPR016339">
    <property type="entry name" value="Hemoglobin_trunc_I"/>
</dbReference>
<dbReference type="RefSeq" id="WP_218140081.1">
    <property type="nucleotide sequence ID" value="NZ_FOFS01000003.1"/>
</dbReference>
<dbReference type="InterPro" id="IPR044203">
    <property type="entry name" value="GlbO/GLB3-like"/>
</dbReference>
<reference evidence="12" key="1">
    <citation type="submission" date="2016-10" db="EMBL/GenBank/DDBJ databases">
        <authorList>
            <person name="Varghese N."/>
            <person name="Submissions S."/>
        </authorList>
    </citation>
    <scope>NUCLEOTIDE SEQUENCE [LARGE SCALE GENOMIC DNA]</scope>
    <source>
        <strain evidence="12">DSM 25927</strain>
    </source>
</reference>
<evidence type="ECO:0000256" key="8">
    <source>
        <dbReference type="PIRNR" id="PIRNR002030"/>
    </source>
</evidence>
<dbReference type="InterPro" id="IPR001486">
    <property type="entry name" value="Hemoglobin_trunc"/>
</dbReference>
<dbReference type="AlphaFoldDB" id="A0A1H9CCZ1"/>
<keyword evidence="2 8" id="KW-0813">Transport</keyword>
<dbReference type="STRING" id="489703.SAMN04488038_1036"/>
<evidence type="ECO:0000256" key="9">
    <source>
        <dbReference type="PIRSR" id="PIRSR002030-1"/>
    </source>
</evidence>
<keyword evidence="5 8" id="KW-0479">Metal-binding</keyword>
<sequence length="134" mass="15315">MSQQMPEQAERKNFYEAIGGAPAIAAMVEQFYQRVLADPELKDFFTGVPMDRLRKMQCEFFSAALGGPELYKGRVIAHAHQRLPIERKHFQRFVDHLFETLAGFSLSEQDRYEIIARINLYAEDVIGVGADFGD</sequence>
<dbReference type="SUPFAM" id="SSF46458">
    <property type="entry name" value="Globin-like"/>
    <property type="match status" value="1"/>
</dbReference>
<proteinExistence type="inferred from homology"/>
<dbReference type="GO" id="GO:0019825">
    <property type="term" value="F:oxygen binding"/>
    <property type="evidence" value="ECO:0007669"/>
    <property type="project" value="InterPro"/>
</dbReference>
<protein>
    <recommendedName>
        <fullName evidence="8">Group 1 truncated hemoglobin</fullName>
    </recommendedName>
</protein>
<evidence type="ECO:0000313" key="12">
    <source>
        <dbReference type="Proteomes" id="UP000199233"/>
    </source>
</evidence>
<dbReference type="Gene3D" id="1.10.490.10">
    <property type="entry name" value="Globins"/>
    <property type="match status" value="1"/>
</dbReference>
<evidence type="ECO:0000256" key="2">
    <source>
        <dbReference type="ARBA" id="ARBA00022448"/>
    </source>
</evidence>
<accession>A0A1H9CCZ1</accession>
<keyword evidence="12" id="KW-1185">Reference proteome</keyword>
<comment type="cofactor">
    <cofactor evidence="9">
        <name>heme</name>
        <dbReference type="ChEBI" id="CHEBI:30413"/>
    </cofactor>
    <text evidence="9">Binds 1 heme group per subunit.</text>
</comment>
<evidence type="ECO:0000256" key="4">
    <source>
        <dbReference type="ARBA" id="ARBA00022621"/>
    </source>
</evidence>
<evidence type="ECO:0000256" key="3">
    <source>
        <dbReference type="ARBA" id="ARBA00022617"/>
    </source>
</evidence>
<dbReference type="InterPro" id="IPR009050">
    <property type="entry name" value="Globin-like_sf"/>
</dbReference>
<dbReference type="GO" id="GO:0046872">
    <property type="term" value="F:metal ion binding"/>
    <property type="evidence" value="ECO:0007669"/>
    <property type="project" value="UniProtKB-UniRule"/>
</dbReference>
<organism evidence="11 12">
    <name type="scientific">Solimonas aquatica</name>
    <dbReference type="NCBI Taxonomy" id="489703"/>
    <lineage>
        <taxon>Bacteria</taxon>
        <taxon>Pseudomonadati</taxon>
        <taxon>Pseudomonadota</taxon>
        <taxon>Gammaproteobacteria</taxon>
        <taxon>Nevskiales</taxon>
        <taxon>Nevskiaceae</taxon>
        <taxon>Solimonas</taxon>
    </lineage>
</organism>
<feature type="binding site" description="distal binding residue" evidence="10">
    <location>
        <position position="80"/>
    </location>
    <ligand>
        <name>heme</name>
        <dbReference type="ChEBI" id="CHEBI:30413"/>
    </ligand>
    <ligandPart>
        <name>Fe</name>
        <dbReference type="ChEBI" id="CHEBI:18248"/>
    </ligandPart>
</feature>
<name>A0A1H9CCZ1_9GAMM</name>
<evidence type="ECO:0000256" key="10">
    <source>
        <dbReference type="PIRSR" id="PIRSR601486-1"/>
    </source>
</evidence>
<dbReference type="PIRSF" id="PIRSF002030">
    <property type="entry name" value="Globin_Protozoa/Cyanobacteria"/>
    <property type="match status" value="1"/>
</dbReference>
<dbReference type="Proteomes" id="UP000199233">
    <property type="component" value="Unassembled WGS sequence"/>
</dbReference>
<evidence type="ECO:0000256" key="7">
    <source>
        <dbReference type="ARBA" id="ARBA00034496"/>
    </source>
</evidence>
<evidence type="ECO:0000256" key="1">
    <source>
        <dbReference type="ARBA" id="ARBA00009660"/>
    </source>
</evidence>
<keyword evidence="6 8" id="KW-0408">Iron</keyword>
<dbReference type="Pfam" id="PF01152">
    <property type="entry name" value="Bac_globin"/>
    <property type="match status" value="1"/>
</dbReference>
<evidence type="ECO:0000256" key="5">
    <source>
        <dbReference type="ARBA" id="ARBA00022723"/>
    </source>
</evidence>
<feature type="binding site" description="proximal binding residue" evidence="9">
    <location>
        <position position="80"/>
    </location>
    <ligand>
        <name>heme</name>
        <dbReference type="ChEBI" id="CHEBI:30413"/>
    </ligand>
    <ligandPart>
        <name>Fe</name>
        <dbReference type="ChEBI" id="CHEBI:18248"/>
    </ligandPart>
</feature>
<keyword evidence="3 8" id="KW-0349">Heme</keyword>
<dbReference type="EMBL" id="FOFS01000003">
    <property type="protein sequence ID" value="SEP99014.1"/>
    <property type="molecule type" value="Genomic_DNA"/>
</dbReference>
<dbReference type="InterPro" id="IPR012292">
    <property type="entry name" value="Globin/Proto"/>
</dbReference>
<dbReference type="GO" id="GO:0005344">
    <property type="term" value="F:oxygen carrier activity"/>
    <property type="evidence" value="ECO:0007669"/>
    <property type="project" value="UniProtKB-UniRule"/>
</dbReference>
<dbReference type="InterPro" id="IPR019795">
    <property type="entry name" value="Globin_bac-like_CS"/>
</dbReference>
<comment type="similarity">
    <text evidence="7">Belongs to the truncated hemoglobin family. Group II subfamily.</text>
</comment>
<dbReference type="CDD" id="cd00454">
    <property type="entry name" value="TrHb1_N"/>
    <property type="match status" value="1"/>
</dbReference>
<evidence type="ECO:0000256" key="6">
    <source>
        <dbReference type="ARBA" id="ARBA00023004"/>
    </source>
</evidence>
<dbReference type="PANTHER" id="PTHR47366">
    <property type="entry name" value="TWO-ON-TWO HEMOGLOBIN-3"/>
    <property type="match status" value="1"/>
</dbReference>
<gene>
    <name evidence="11" type="ORF">SAMN04488038_1036</name>
</gene>
<keyword evidence="4 8" id="KW-0561">Oxygen transport</keyword>